<feature type="chain" id="PRO_5045450369" evidence="2">
    <location>
        <begin position="32"/>
        <end position="513"/>
    </location>
</feature>
<evidence type="ECO:0000256" key="1">
    <source>
        <dbReference type="ARBA" id="ARBA00022729"/>
    </source>
</evidence>
<evidence type="ECO:0000313" key="5">
    <source>
        <dbReference type="Proteomes" id="UP001180531"/>
    </source>
</evidence>
<evidence type="ECO:0000259" key="3">
    <source>
        <dbReference type="PROSITE" id="PS50240"/>
    </source>
</evidence>
<dbReference type="SMART" id="SM00020">
    <property type="entry name" value="Tryp_SPc"/>
    <property type="match status" value="1"/>
</dbReference>
<dbReference type="InterPro" id="IPR043504">
    <property type="entry name" value="Peptidase_S1_PA_chymotrypsin"/>
</dbReference>
<dbReference type="SUPFAM" id="SSF50494">
    <property type="entry name" value="Trypsin-like serine proteases"/>
    <property type="match status" value="1"/>
</dbReference>
<dbReference type="Gene3D" id="2.40.128.340">
    <property type="match status" value="2"/>
</dbReference>
<dbReference type="Gene3D" id="2.40.10.10">
    <property type="entry name" value="Trypsin-like serine proteases"/>
    <property type="match status" value="1"/>
</dbReference>
<dbReference type="InterPro" id="IPR028994">
    <property type="entry name" value="Integrin_alpha_N"/>
</dbReference>
<dbReference type="Pfam" id="PF13517">
    <property type="entry name" value="FG-GAP_3"/>
    <property type="match status" value="2"/>
</dbReference>
<dbReference type="Pfam" id="PF00089">
    <property type="entry name" value="Trypsin"/>
    <property type="match status" value="1"/>
</dbReference>
<feature type="domain" description="Peptidase S1" evidence="3">
    <location>
        <begin position="32"/>
        <end position="254"/>
    </location>
</feature>
<dbReference type="Proteomes" id="UP001180531">
    <property type="component" value="Unassembled WGS sequence"/>
</dbReference>
<proteinExistence type="predicted"/>
<dbReference type="PANTHER" id="PTHR44103:SF1">
    <property type="entry name" value="PROPROTEIN CONVERTASE P"/>
    <property type="match status" value="1"/>
</dbReference>
<dbReference type="PANTHER" id="PTHR44103">
    <property type="entry name" value="PROPROTEIN CONVERTASE P"/>
    <property type="match status" value="1"/>
</dbReference>
<reference evidence="4" key="1">
    <citation type="submission" date="2024-05" db="EMBL/GenBank/DDBJ databases">
        <title>30 novel species of actinomycetes from the DSMZ collection.</title>
        <authorList>
            <person name="Nouioui I."/>
        </authorList>
    </citation>
    <scope>NUCLEOTIDE SEQUENCE</scope>
    <source>
        <strain evidence="4">DSM 40473</strain>
    </source>
</reference>
<dbReference type="InterPro" id="IPR013517">
    <property type="entry name" value="FG-GAP"/>
</dbReference>
<evidence type="ECO:0000313" key="4">
    <source>
        <dbReference type="EMBL" id="MDT0452764.1"/>
    </source>
</evidence>
<protein>
    <submittedName>
        <fullName evidence="4">FG-GAP-like repeat-containing protein</fullName>
    </submittedName>
</protein>
<evidence type="ECO:0000256" key="2">
    <source>
        <dbReference type="SAM" id="SignalP"/>
    </source>
</evidence>
<dbReference type="InterPro" id="IPR009003">
    <property type="entry name" value="Peptidase_S1_PA"/>
</dbReference>
<dbReference type="SUPFAM" id="SSF69318">
    <property type="entry name" value="Integrin alpha N-terminal domain"/>
    <property type="match status" value="1"/>
</dbReference>
<dbReference type="PROSITE" id="PS50240">
    <property type="entry name" value="TRYPSIN_DOM"/>
    <property type="match status" value="1"/>
</dbReference>
<gene>
    <name evidence="4" type="ORF">RM609_27275</name>
</gene>
<dbReference type="PRINTS" id="PR00722">
    <property type="entry name" value="CHYMOTRYPSIN"/>
</dbReference>
<keyword evidence="1 2" id="KW-0732">Signal</keyword>
<keyword evidence="5" id="KW-1185">Reference proteome</keyword>
<dbReference type="InterPro" id="IPR001254">
    <property type="entry name" value="Trypsin_dom"/>
</dbReference>
<dbReference type="EMBL" id="JAVRFI010000023">
    <property type="protein sequence ID" value="MDT0452764.1"/>
    <property type="molecule type" value="Genomic_DNA"/>
</dbReference>
<name>A0ABU2SWL5_9ACTN</name>
<dbReference type="InterPro" id="IPR001314">
    <property type="entry name" value="Peptidase_S1A"/>
</dbReference>
<comment type="caution">
    <text evidence="4">The sequence shown here is derived from an EMBL/GenBank/DDBJ whole genome shotgun (WGS) entry which is preliminary data.</text>
</comment>
<dbReference type="RefSeq" id="WP_311614236.1">
    <property type="nucleotide sequence ID" value="NZ_JAVRFI010000023.1"/>
</dbReference>
<sequence length="513" mass="54538">MTAIRPRSAWVSGLVASSVAASLLAGASAHAVVGEKVKDGSLPFVAKLDIGGGQRSCSAALVDQQWLLTSGSCFADNPAQSIQIPAGAPTLKTTATIGRADLTRDSGVVADVVELVPRADRDLVMARLAKPVTGISPADVSTKSPLPGEDLLVAGFGRTKDEWVPDNLHYGKFTVSSVKDTSIGITAKSDDAAVCQGDTGGPAFRSIGGRYELVGLNSMSGHGGCLGADDTQTSRAAKESRLDDINSWIQRLRLTTRADSPTNVVTAADFNGDGRTDIAAVLKDGSLVAFYSGPDGILEYGRELWHDKSWDGMRKIIGGDFNGDGKADLMAIAYDGGLRLYAGTADGKLAEGRKVWNDASWSTMSHVVRYKDKGWTRDGLMAVRDDGALFAYPTSTDGAPTSQRTEKWGDRTWTKRLLTSGDFNGDNRDDLVAVATDGTLQLYVANDKGSFDSARSMWPAKEWGAMQYILGGDFNGDGKGDIFARWGRGDLRWYQGDGNGNLAVGRPVWPTNP</sequence>
<feature type="signal peptide" evidence="2">
    <location>
        <begin position="1"/>
        <end position="31"/>
    </location>
</feature>
<organism evidence="4 5">
    <name type="scientific">Streptomyces hesseae</name>
    <dbReference type="NCBI Taxonomy" id="3075519"/>
    <lineage>
        <taxon>Bacteria</taxon>
        <taxon>Bacillati</taxon>
        <taxon>Actinomycetota</taxon>
        <taxon>Actinomycetes</taxon>
        <taxon>Kitasatosporales</taxon>
        <taxon>Streptomycetaceae</taxon>
        <taxon>Streptomyces</taxon>
    </lineage>
</organism>
<accession>A0ABU2SWL5</accession>